<evidence type="ECO:0000259" key="3">
    <source>
        <dbReference type="PROSITE" id="PS50011"/>
    </source>
</evidence>
<sequence length="861" mass="99054">MRIRFLTWLFIVVERFRKTSWSRSMMPVAISVSETIVTWRHFFRYSATVSHDTQCSCDAEALKDWVDIMLRVYSVAELRSMAWGSSCDCLNAELHRGMAFALKTSGAETCPALSRFLFKILTPVPAWPSILWVLFRMVRTEEQQPVPTFLSILRDDEYRDFFIWDYEDEDTLASSQLVFENGSLSLDWVRYLSEINSQAWAMISLMTRVYSRDRVDHDAPLRLCGFTLMLSDSLDVPQTIAEAFDIELTLDPWDELADIIRAKPRHSLISHDRSEQFWPLSELDSRSKLVAKERCFEIWNTSAYTRLERMHLIWFILNHHETLQPLFAFYPATRCSSLHDAWNLFPHLKNNKDSSFLSFRADFDEFLDCLENAINYTKDKPTIVAHLWATDLHRHAVECLIYLTARLVNSLQNPDGYEAFLKHRGSNAQRRLDLFQDLLDLELFSAIRPMLFKAMCRLSRASKLYPRCFKMSGVEKIGNQLDGGGYGDIWKGLVGRQSVCIKILRIFEDRDIALALKEFGAEALIWRQLYHANVLPFLGLYYLKRRLCLVSPWMDNGNIKKYLQNNSIDTQKRFSMVLDVASGLEYLHNQNIIHGDLKGINILVTPSERACIADFGLSIIVNAMTLRLTTSTTANHRGTMRYNAPELFRLGDTGVKTFASDIYAFGCVGYEIMTSQIPFRELSHEAQIILCVLDGRRPERLPSCTGSPALDCFWELLEMCWDGEQQKRPKADEITKRLIQAPIAAATTPMQFADWDDQVTARFRRSITVRPLLPSVNELEHMLFGEEVAKECTKCSAHLEQSHSEQAAENNSNRIASSESFSSPPDSLSTRERAKRAWEEISNSEEESNGEVHETKRAKPT</sequence>
<dbReference type="GO" id="GO:0004674">
    <property type="term" value="F:protein serine/threonine kinase activity"/>
    <property type="evidence" value="ECO:0007669"/>
    <property type="project" value="TreeGrafter"/>
</dbReference>
<dbReference type="AlphaFoldDB" id="A0AAW0BKY3"/>
<name>A0AAW0BKY3_9AGAR</name>
<comment type="caution">
    <text evidence="4">The sequence shown here is derived from an EMBL/GenBank/DDBJ whole genome shotgun (WGS) entry which is preliminary data.</text>
</comment>
<dbReference type="Gene3D" id="1.10.510.10">
    <property type="entry name" value="Transferase(Phosphotransferase) domain 1"/>
    <property type="match status" value="1"/>
</dbReference>
<evidence type="ECO:0000313" key="5">
    <source>
        <dbReference type="Proteomes" id="UP001362999"/>
    </source>
</evidence>
<evidence type="ECO:0000256" key="2">
    <source>
        <dbReference type="SAM" id="SignalP"/>
    </source>
</evidence>
<feature type="compositionally biased region" description="Basic and acidic residues" evidence="1">
    <location>
        <begin position="829"/>
        <end position="839"/>
    </location>
</feature>
<protein>
    <submittedName>
        <fullName evidence="4">Kinase domain-containing protein</fullName>
    </submittedName>
</protein>
<dbReference type="PROSITE" id="PS00108">
    <property type="entry name" value="PROTEIN_KINASE_ST"/>
    <property type="match status" value="1"/>
</dbReference>
<reference evidence="4 5" key="1">
    <citation type="journal article" date="2024" name="J Genomics">
        <title>Draft genome sequencing and assembly of Favolaschia claudopus CIRM-BRFM 2984 isolated from oak limbs.</title>
        <authorList>
            <person name="Navarro D."/>
            <person name="Drula E."/>
            <person name="Chaduli D."/>
            <person name="Cazenave R."/>
            <person name="Ahrendt S."/>
            <person name="Wang J."/>
            <person name="Lipzen A."/>
            <person name="Daum C."/>
            <person name="Barry K."/>
            <person name="Grigoriev I.V."/>
            <person name="Favel A."/>
            <person name="Rosso M.N."/>
            <person name="Martin F."/>
        </authorList>
    </citation>
    <scope>NUCLEOTIDE SEQUENCE [LARGE SCALE GENOMIC DNA]</scope>
    <source>
        <strain evidence="4 5">CIRM-BRFM 2984</strain>
    </source>
</reference>
<feature type="chain" id="PRO_5043664971" evidence="2">
    <location>
        <begin position="22"/>
        <end position="861"/>
    </location>
</feature>
<dbReference type="InterPro" id="IPR011009">
    <property type="entry name" value="Kinase-like_dom_sf"/>
</dbReference>
<feature type="compositionally biased region" description="Polar residues" evidence="1">
    <location>
        <begin position="804"/>
        <end position="816"/>
    </location>
</feature>
<dbReference type="InterPro" id="IPR000719">
    <property type="entry name" value="Prot_kinase_dom"/>
</dbReference>
<dbReference type="PANTHER" id="PTHR44329">
    <property type="entry name" value="SERINE/THREONINE-PROTEIN KINASE TNNI3K-RELATED"/>
    <property type="match status" value="1"/>
</dbReference>
<dbReference type="InterPro" id="IPR051681">
    <property type="entry name" value="Ser/Thr_Kinases-Pseudokinases"/>
</dbReference>
<dbReference type="SUPFAM" id="SSF56112">
    <property type="entry name" value="Protein kinase-like (PK-like)"/>
    <property type="match status" value="1"/>
</dbReference>
<keyword evidence="2" id="KW-0732">Signal</keyword>
<keyword evidence="5" id="KW-1185">Reference proteome</keyword>
<dbReference type="Proteomes" id="UP001362999">
    <property type="component" value="Unassembled WGS sequence"/>
</dbReference>
<dbReference type="EMBL" id="JAWWNJ010000032">
    <property type="protein sequence ID" value="KAK7026371.1"/>
    <property type="molecule type" value="Genomic_DNA"/>
</dbReference>
<organism evidence="4 5">
    <name type="scientific">Favolaschia claudopus</name>
    <dbReference type="NCBI Taxonomy" id="2862362"/>
    <lineage>
        <taxon>Eukaryota</taxon>
        <taxon>Fungi</taxon>
        <taxon>Dikarya</taxon>
        <taxon>Basidiomycota</taxon>
        <taxon>Agaricomycotina</taxon>
        <taxon>Agaricomycetes</taxon>
        <taxon>Agaricomycetidae</taxon>
        <taxon>Agaricales</taxon>
        <taxon>Marasmiineae</taxon>
        <taxon>Mycenaceae</taxon>
        <taxon>Favolaschia</taxon>
    </lineage>
</organism>
<keyword evidence="4" id="KW-0808">Transferase</keyword>
<dbReference type="SMART" id="SM00220">
    <property type="entry name" value="S_TKc"/>
    <property type="match status" value="1"/>
</dbReference>
<gene>
    <name evidence="4" type="ORF">R3P38DRAFT_1041215</name>
</gene>
<dbReference type="InterPro" id="IPR001245">
    <property type="entry name" value="Ser-Thr/Tyr_kinase_cat_dom"/>
</dbReference>
<feature type="signal peptide" evidence="2">
    <location>
        <begin position="1"/>
        <end position="21"/>
    </location>
</feature>
<keyword evidence="4" id="KW-0418">Kinase</keyword>
<feature type="compositionally biased region" description="Low complexity" evidence="1">
    <location>
        <begin position="817"/>
        <end position="828"/>
    </location>
</feature>
<evidence type="ECO:0000313" key="4">
    <source>
        <dbReference type="EMBL" id="KAK7026371.1"/>
    </source>
</evidence>
<dbReference type="GO" id="GO:0005524">
    <property type="term" value="F:ATP binding"/>
    <property type="evidence" value="ECO:0007669"/>
    <property type="project" value="InterPro"/>
</dbReference>
<feature type="domain" description="Protein kinase" evidence="3">
    <location>
        <begin position="475"/>
        <end position="743"/>
    </location>
</feature>
<evidence type="ECO:0000256" key="1">
    <source>
        <dbReference type="SAM" id="MobiDB-lite"/>
    </source>
</evidence>
<dbReference type="Pfam" id="PF07714">
    <property type="entry name" value="PK_Tyr_Ser-Thr"/>
    <property type="match status" value="1"/>
</dbReference>
<dbReference type="InterPro" id="IPR008271">
    <property type="entry name" value="Ser/Thr_kinase_AS"/>
</dbReference>
<feature type="region of interest" description="Disordered" evidence="1">
    <location>
        <begin position="803"/>
        <end position="861"/>
    </location>
</feature>
<accession>A0AAW0BKY3</accession>
<dbReference type="PROSITE" id="PS50011">
    <property type="entry name" value="PROTEIN_KINASE_DOM"/>
    <property type="match status" value="1"/>
</dbReference>
<proteinExistence type="predicted"/>
<feature type="compositionally biased region" description="Basic and acidic residues" evidence="1">
    <location>
        <begin position="850"/>
        <end position="861"/>
    </location>
</feature>